<evidence type="ECO:0000259" key="8">
    <source>
        <dbReference type="Pfam" id="PF01757"/>
    </source>
</evidence>
<evidence type="ECO:0000256" key="5">
    <source>
        <dbReference type="ARBA" id="ARBA00022989"/>
    </source>
</evidence>
<dbReference type="eggNOG" id="ENOG5033GW6">
    <property type="taxonomic scope" value="Bacteria"/>
</dbReference>
<keyword evidence="6 7" id="KW-0472">Membrane</keyword>
<evidence type="ECO:0000256" key="6">
    <source>
        <dbReference type="ARBA" id="ARBA00023136"/>
    </source>
</evidence>
<evidence type="ECO:0000256" key="3">
    <source>
        <dbReference type="ARBA" id="ARBA00022475"/>
    </source>
</evidence>
<comment type="subcellular location">
    <subcellularLocation>
        <location evidence="1">Cell membrane</location>
        <topology evidence="1">Multi-pass membrane protein</topology>
    </subcellularLocation>
</comment>
<reference evidence="9 10" key="1">
    <citation type="submission" date="2009-08" db="EMBL/GenBank/DDBJ databases">
        <title>The draft genome of Rhodobacter sp. SW2.</title>
        <authorList>
            <consortium name="US DOE Joint Genome Institute (JGI-PGF)"/>
            <person name="Lucas S."/>
            <person name="Copeland A."/>
            <person name="Lapidus A."/>
            <person name="Glavina del Rio T."/>
            <person name="Tice H."/>
            <person name="Bruce D."/>
            <person name="Goodwin L."/>
            <person name="Pitluck S."/>
            <person name="Larimer F."/>
            <person name="Land M.L."/>
            <person name="Hauser L."/>
            <person name="Emerson D."/>
        </authorList>
    </citation>
    <scope>NUCLEOTIDE SEQUENCE [LARGE SCALE GENOMIC DNA]</scope>
    <source>
        <strain evidence="9 10">SW2</strain>
    </source>
</reference>
<keyword evidence="3" id="KW-1003">Cell membrane</keyword>
<keyword evidence="5 7" id="KW-1133">Transmembrane helix</keyword>
<evidence type="ECO:0000256" key="7">
    <source>
        <dbReference type="SAM" id="Phobius"/>
    </source>
</evidence>
<dbReference type="EMBL" id="ACYY01000002">
    <property type="protein sequence ID" value="EEW26715.1"/>
    <property type="molecule type" value="Genomic_DNA"/>
</dbReference>
<name>C8RXJ0_9RHOB</name>
<dbReference type="InterPro" id="IPR002656">
    <property type="entry name" value="Acyl_transf_3_dom"/>
</dbReference>
<dbReference type="GO" id="GO:0009246">
    <property type="term" value="P:enterobacterial common antigen biosynthetic process"/>
    <property type="evidence" value="ECO:0007669"/>
    <property type="project" value="TreeGrafter"/>
</dbReference>
<feature type="domain" description="Acyltransferase 3" evidence="8">
    <location>
        <begin position="24"/>
        <end position="302"/>
    </location>
</feature>
<dbReference type="Pfam" id="PF01757">
    <property type="entry name" value="Acyl_transf_3"/>
    <property type="match status" value="1"/>
</dbReference>
<feature type="transmembrane region" description="Helical" evidence="7">
    <location>
        <begin position="181"/>
        <end position="199"/>
    </location>
</feature>
<dbReference type="PANTHER" id="PTHR40074">
    <property type="entry name" value="O-ACETYLTRANSFERASE WECH"/>
    <property type="match status" value="1"/>
</dbReference>
<keyword evidence="10" id="KW-1185">Reference proteome</keyword>
<feature type="transmembrane region" description="Helical" evidence="7">
    <location>
        <begin position="49"/>
        <end position="70"/>
    </location>
</feature>
<comment type="similarity">
    <text evidence="2">Belongs to the acyltransferase 3 family.</text>
</comment>
<dbReference type="GO" id="GO:0005886">
    <property type="term" value="C:plasma membrane"/>
    <property type="evidence" value="ECO:0007669"/>
    <property type="project" value="UniProtKB-SubCell"/>
</dbReference>
<keyword evidence="9" id="KW-0012">Acyltransferase</keyword>
<evidence type="ECO:0000313" key="9">
    <source>
        <dbReference type="EMBL" id="EEW26715.1"/>
    </source>
</evidence>
<dbReference type="STRING" id="371731.Rsw2DRAFT_0518"/>
<dbReference type="GO" id="GO:0016413">
    <property type="term" value="F:O-acetyltransferase activity"/>
    <property type="evidence" value="ECO:0007669"/>
    <property type="project" value="TreeGrafter"/>
</dbReference>
<feature type="transmembrane region" description="Helical" evidence="7">
    <location>
        <begin position="82"/>
        <end position="100"/>
    </location>
</feature>
<feature type="transmembrane region" description="Helical" evidence="7">
    <location>
        <begin position="230"/>
        <end position="247"/>
    </location>
</feature>
<proteinExistence type="inferred from homology"/>
<comment type="caution">
    <text evidence="9">The sequence shown here is derived from an EMBL/GenBank/DDBJ whole genome shotgun (WGS) entry which is preliminary data.</text>
</comment>
<feature type="transmembrane region" description="Helical" evidence="7">
    <location>
        <begin position="283"/>
        <end position="302"/>
    </location>
</feature>
<feature type="transmembrane region" description="Helical" evidence="7">
    <location>
        <begin position="206"/>
        <end position="224"/>
    </location>
</feature>
<evidence type="ECO:0000313" key="10">
    <source>
        <dbReference type="Proteomes" id="UP000010121"/>
    </source>
</evidence>
<keyword evidence="4 7" id="KW-0812">Transmembrane</keyword>
<accession>C8RXJ0</accession>
<feature type="transmembrane region" description="Helical" evidence="7">
    <location>
        <begin position="259"/>
        <end position="277"/>
    </location>
</feature>
<protein>
    <submittedName>
        <fullName evidence="9">Acyltransferase 3</fullName>
    </submittedName>
</protein>
<feature type="transmembrane region" description="Helical" evidence="7">
    <location>
        <begin position="154"/>
        <end position="175"/>
    </location>
</feature>
<gene>
    <name evidence="9" type="ORF">Rsw2DRAFT_0518</name>
</gene>
<dbReference type="AlphaFoldDB" id="C8RXJ0"/>
<feature type="transmembrane region" description="Helical" evidence="7">
    <location>
        <begin position="120"/>
        <end position="142"/>
    </location>
</feature>
<dbReference type="Proteomes" id="UP000010121">
    <property type="component" value="Unassembled WGS sequence"/>
</dbReference>
<keyword evidence="9" id="KW-0808">Transferase</keyword>
<evidence type="ECO:0000256" key="2">
    <source>
        <dbReference type="ARBA" id="ARBA00007400"/>
    </source>
</evidence>
<organism evidence="9 10">
    <name type="scientific">Rhodobacter ferrooxidans</name>
    <dbReference type="NCBI Taxonomy" id="371731"/>
    <lineage>
        <taxon>Bacteria</taxon>
        <taxon>Pseudomonadati</taxon>
        <taxon>Pseudomonadota</taxon>
        <taxon>Alphaproteobacteria</taxon>
        <taxon>Rhodobacterales</taxon>
        <taxon>Rhodobacter group</taxon>
        <taxon>Rhodobacter</taxon>
    </lineage>
</organism>
<dbReference type="PANTHER" id="PTHR40074:SF2">
    <property type="entry name" value="O-ACETYLTRANSFERASE WECH"/>
    <property type="match status" value="1"/>
</dbReference>
<feature type="transmembrane region" description="Helical" evidence="7">
    <location>
        <begin position="24"/>
        <end position="43"/>
    </location>
</feature>
<evidence type="ECO:0000256" key="4">
    <source>
        <dbReference type="ARBA" id="ARBA00022692"/>
    </source>
</evidence>
<sequence length="311" mass="34243">MRVACPRAMLYPNAMSSSAVQHRASIDLARFGAAFGVVWAHAFVSPQDWVGHLALALFLILTAFLAIGSMQRAGGRFSWVKRAQRIALPWLFWSLMYRLLDMAISDDPARFVPLRDPWSLLIGSTIHLWFLPFVMLASALVPLIGNRVAGPRDLWLASGVLVAVSLPILWLHGAVAMPGPLPQWAFALPAFAYGILAAFGHRFGLVWLPLAAMALISGLTYAWAGQLWALQLGFAALLFEAAWRLDLRARWLPALGQAAFGIYLLHPFFMLVCYKIFGPQVSPALAALVCFALSWAATVLLLRLPGLRRMV</sequence>
<evidence type="ECO:0000256" key="1">
    <source>
        <dbReference type="ARBA" id="ARBA00004651"/>
    </source>
</evidence>